<sequence>QDSATVDTIAVGDGEGINNADLGPKVEITSDSDNDGWLNEIEVGSADSVNVQVEVNHAELANGGHVTLTVNGGDEVQLKLNDAKDGLVLNNGEAQATYSYDKTTGTITWTESKPAEGETITVTATQTDQADNTSAEGQDSATVDTTAVGDGEGINNADLGPKVEITSDSDNDGWLNESEVGSADSVNVKVEVNHAELANGGYVTLNINGQDVELKLNDAKDGLVLNNGESQTTYSYDKTTGTITWTETKPAEGETITVTATQTDQADNTSAQGQDSATVDTIAVGDGEGINNADLGPKVEISSDTDNDGWLNESEVGSADNVKVQVEVNHAELANGGYVTLKVNGEQVELKLNDAQDGLVLGNGDAQATYSYDKTTGTITWTETKPAEGETITVTATQTDQADNTSAQGQDSATVGTPNNPPQAVDDGLANYIVSLGSFNGGSWTDESINITASYNGVVKDVVEKNDALGIHTFGDSISGGPETQIEYNRASGESEKLKIELGSPITSFSFTVSNLYKDEGVTGNHEQGKWVAYLGTTAVASGMFVANDGNRDGSYSVSEDDLGGVAFDSIVFEATDYSVKPVDERGTDSSEYYLSGFEGKGSTSLVATQNEEFKIKLSQLLDNDSDIDGDSIRITQISESGVNADVYIKDGYVHFTSSDLGTNTFKYTITDDKGGESEATVTVHVNPQIEAAQISQVTVYEPEVTEGDELVFLVKLDQGVLGEAGKFDFSYGGINDTASSTDVDLSRVQFTNGVKFENGQLVVPIGVSSFSIVIPTLKDQLAEDTETYSITLNGQEVTGQIINLPPPSAESKEIVGQEDTAIILTLGDFGVRDVNAKVEIDWSTVTLGQLQIKNDDEWEILDGDSISAARIKAGDIRYMPENDDSGSNDYAAAGVGDQKNSYQEIKFEVVKDGLSSGEHTLTVDINPLADNVTVDIKLGAIAQSHDKFKTWGMVYEDFLPENFDFEKFNIDSKIFDTTDGNENTIFGKQGVSNDYIAAIHGGNDSLSGNHYHSPSSDDDDVLVGNLNDKNDLRGGWGSDILVAGNAADSLFGRGNYTVNGDNNFDIAVLQGSLSDYIKQEYKISGVDDRVLLMRRADHDTDMTLRNIDYIQFDDGIYFIDYINGSLVVERPTWTIAIETIKVNVTDSDGSEQLKGTIDLTGVPDGVELFINGVEQTNFVLDNGIKTYTLDLTLADPFSGEITGAELKVPSSYQGELDFDLSVTATSQEVANGSEQSSTSIANVTVGSDIGEKLTGSSGDDLLSAQEGNDELEGGAGKDILIGGLGNDILIGGDDQDVFKFVDQGDGIRDGETDTIKDFIRGEDILDFSEILESGNDNVDDLLQFVASKQGDDIKVTISDGTSEHDVVLEDSANQFREHINGDVVDSTAILQDLLNLPD</sequence>
<comment type="caution">
    <text evidence="4">The sequence shown here is derived from an EMBL/GenBank/DDBJ whole genome shotgun (WGS) entry which is preliminary data.</text>
</comment>
<feature type="compositionally biased region" description="Polar residues" evidence="2">
    <location>
        <begin position="128"/>
        <end position="145"/>
    </location>
</feature>
<gene>
    <name evidence="4" type="ORF">BIY21_17435</name>
</gene>
<dbReference type="InterPro" id="IPR011049">
    <property type="entry name" value="Serralysin-like_metalloprot_C"/>
</dbReference>
<name>A0ABX3F9S1_9VIBR</name>
<dbReference type="Pfam" id="PF00353">
    <property type="entry name" value="HemolysinCabind"/>
    <property type="match status" value="1"/>
</dbReference>
<dbReference type="InterPro" id="IPR018511">
    <property type="entry name" value="Hemolysin-typ_Ca-bd_CS"/>
</dbReference>
<dbReference type="EMBL" id="MJMI01000124">
    <property type="protein sequence ID" value="OLQ87273.1"/>
    <property type="molecule type" value="Genomic_DNA"/>
</dbReference>
<feature type="region of interest" description="Disordered" evidence="2">
    <location>
        <begin position="1"/>
        <end position="25"/>
    </location>
</feature>
<keyword evidence="5" id="KW-1185">Reference proteome</keyword>
<evidence type="ECO:0000256" key="2">
    <source>
        <dbReference type="SAM" id="MobiDB-lite"/>
    </source>
</evidence>
<dbReference type="Proteomes" id="UP000186206">
    <property type="component" value="Unassembled WGS sequence"/>
</dbReference>
<evidence type="ECO:0000313" key="5">
    <source>
        <dbReference type="Proteomes" id="UP000186206"/>
    </source>
</evidence>
<dbReference type="SUPFAM" id="SSF51120">
    <property type="entry name" value="beta-Roll"/>
    <property type="match status" value="1"/>
</dbReference>
<feature type="domain" description="Cadherin-like" evidence="3">
    <location>
        <begin position="607"/>
        <end position="687"/>
    </location>
</feature>
<dbReference type="RefSeq" id="WP_075651721.1">
    <property type="nucleotide sequence ID" value="NZ_MJMI01000124.1"/>
</dbReference>
<feature type="region of interest" description="Disordered" evidence="2">
    <location>
        <begin position="398"/>
        <end position="418"/>
    </location>
</feature>
<proteinExistence type="predicted"/>
<feature type="region of interest" description="Disordered" evidence="2">
    <location>
        <begin position="128"/>
        <end position="153"/>
    </location>
</feature>
<dbReference type="PROSITE" id="PS00330">
    <property type="entry name" value="HEMOLYSIN_CALCIUM"/>
    <property type="match status" value="3"/>
</dbReference>
<organism evidence="4 5">
    <name type="scientific">Vibrio ponticus</name>
    <dbReference type="NCBI Taxonomy" id="265668"/>
    <lineage>
        <taxon>Bacteria</taxon>
        <taxon>Pseudomonadati</taxon>
        <taxon>Pseudomonadota</taxon>
        <taxon>Gammaproteobacteria</taxon>
        <taxon>Vibrionales</taxon>
        <taxon>Vibrionaceae</taxon>
        <taxon>Vibrio</taxon>
    </lineage>
</organism>
<dbReference type="InterPro" id="IPR001343">
    <property type="entry name" value="Hemolysn_Ca-bd"/>
</dbReference>
<reference evidence="4 5" key="1">
    <citation type="submission" date="2016-09" db="EMBL/GenBank/DDBJ databases">
        <title>Genomic Taxonomy of the Vibrionaceae.</title>
        <authorList>
            <person name="Gonzalez-Castillo A."/>
            <person name="Gomez-Gil B."/>
            <person name="Enciso-Ibarra K."/>
        </authorList>
    </citation>
    <scope>NUCLEOTIDE SEQUENCE [LARGE SCALE GENOMIC DNA]</scope>
    <source>
        <strain evidence="4 5">CAIM 1731</strain>
    </source>
</reference>
<feature type="non-terminal residue" evidence="4">
    <location>
        <position position="1"/>
    </location>
</feature>
<keyword evidence="1" id="KW-0106">Calcium</keyword>
<dbReference type="Pfam" id="PF17892">
    <property type="entry name" value="Cadherin_5"/>
    <property type="match status" value="1"/>
</dbReference>
<evidence type="ECO:0000259" key="3">
    <source>
        <dbReference type="Pfam" id="PF17892"/>
    </source>
</evidence>
<dbReference type="InterPro" id="IPR041690">
    <property type="entry name" value="Cadherin_5"/>
</dbReference>
<evidence type="ECO:0000313" key="4">
    <source>
        <dbReference type="EMBL" id="OLQ87273.1"/>
    </source>
</evidence>
<dbReference type="Gene3D" id="2.60.40.2810">
    <property type="match status" value="1"/>
</dbReference>
<evidence type="ECO:0000256" key="1">
    <source>
        <dbReference type="ARBA" id="ARBA00022837"/>
    </source>
</evidence>
<protein>
    <recommendedName>
        <fullName evidence="3">Cadherin-like domain-containing protein</fullName>
    </recommendedName>
</protein>
<dbReference type="InterPro" id="IPR038081">
    <property type="entry name" value="CalX-like_sf"/>
</dbReference>
<dbReference type="PRINTS" id="PR00313">
    <property type="entry name" value="CABNDNGRPT"/>
</dbReference>
<dbReference type="SUPFAM" id="SSF141072">
    <property type="entry name" value="CalX-like"/>
    <property type="match status" value="1"/>
</dbReference>
<accession>A0ABX3F9S1</accession>
<dbReference type="Gene3D" id="2.150.10.10">
    <property type="entry name" value="Serralysin-like metalloprotease, C-terminal"/>
    <property type="match status" value="1"/>
</dbReference>